<reference evidence="2" key="2">
    <citation type="submission" date="2013-07" db="EMBL/GenBank/DDBJ databases">
        <authorList>
            <consortium name="The Broad Institute Genome Sequencing Platform"/>
            <person name="Cuomo C."/>
            <person name="Litvintseva A."/>
            <person name="Chen Y."/>
            <person name="Heitman J."/>
            <person name="Sun S."/>
            <person name="Springer D."/>
            <person name="Dromer F."/>
            <person name="Young S.K."/>
            <person name="Zeng Q."/>
            <person name="Gargeya S."/>
            <person name="Fitzgerald M."/>
            <person name="Abouelleil A."/>
            <person name="Alvarado L."/>
            <person name="Berlin A.M."/>
            <person name="Chapman S.B."/>
            <person name="Dewar J."/>
            <person name="Goldberg J."/>
            <person name="Griggs A."/>
            <person name="Gujja S."/>
            <person name="Hansen M."/>
            <person name="Howarth C."/>
            <person name="Imamovic A."/>
            <person name="Larimer J."/>
            <person name="McCowan C."/>
            <person name="Murphy C."/>
            <person name="Pearson M."/>
            <person name="Priest M."/>
            <person name="Roberts A."/>
            <person name="Saif S."/>
            <person name="Shea T."/>
            <person name="Sykes S."/>
            <person name="Wortman J."/>
            <person name="Nusbaum C."/>
            <person name="Birren B."/>
        </authorList>
    </citation>
    <scope>NUCLEOTIDE SEQUENCE</scope>
    <source>
        <strain evidence="2">CBS 10118</strain>
    </source>
</reference>
<dbReference type="Proteomes" id="UP000092730">
    <property type="component" value="Chromosome 3"/>
</dbReference>
<organism evidence="1">
    <name type="scientific">Kwoniella bestiolae CBS 10118</name>
    <dbReference type="NCBI Taxonomy" id="1296100"/>
    <lineage>
        <taxon>Eukaryota</taxon>
        <taxon>Fungi</taxon>
        <taxon>Dikarya</taxon>
        <taxon>Basidiomycota</taxon>
        <taxon>Agaricomycotina</taxon>
        <taxon>Tremellomycetes</taxon>
        <taxon>Tremellales</taxon>
        <taxon>Cryptococcaceae</taxon>
        <taxon>Kwoniella</taxon>
    </lineage>
</organism>
<keyword evidence="3" id="KW-1185">Reference proteome</keyword>
<evidence type="ECO:0000313" key="2">
    <source>
        <dbReference type="EMBL" id="WVW83440.1"/>
    </source>
</evidence>
<evidence type="ECO:0008006" key="4">
    <source>
        <dbReference type="Google" id="ProtNLM"/>
    </source>
</evidence>
<reference evidence="1" key="1">
    <citation type="submission" date="2013-07" db="EMBL/GenBank/DDBJ databases">
        <title>The Genome Sequence of Cryptococcus bestiolae CBS10118.</title>
        <authorList>
            <consortium name="The Broad Institute Genome Sequencing Platform"/>
            <person name="Cuomo C."/>
            <person name="Litvintseva A."/>
            <person name="Chen Y."/>
            <person name="Heitman J."/>
            <person name="Sun S."/>
            <person name="Springer D."/>
            <person name="Dromer F."/>
            <person name="Young S.K."/>
            <person name="Zeng Q."/>
            <person name="Gargeya S."/>
            <person name="Fitzgerald M."/>
            <person name="Abouelleil A."/>
            <person name="Alvarado L."/>
            <person name="Berlin A.M."/>
            <person name="Chapman S.B."/>
            <person name="Dewar J."/>
            <person name="Goldberg J."/>
            <person name="Griggs A."/>
            <person name="Gujja S."/>
            <person name="Hansen M."/>
            <person name="Howarth C."/>
            <person name="Imamovic A."/>
            <person name="Larimer J."/>
            <person name="McCowan C."/>
            <person name="Murphy C."/>
            <person name="Pearson M."/>
            <person name="Priest M."/>
            <person name="Roberts A."/>
            <person name="Saif S."/>
            <person name="Shea T."/>
            <person name="Sykes S."/>
            <person name="Wortman J."/>
            <person name="Nusbaum C."/>
            <person name="Birren B."/>
        </authorList>
    </citation>
    <scope>NUCLEOTIDE SEQUENCE [LARGE SCALE GENOMIC DNA]</scope>
    <source>
        <strain evidence="1">CBS 10118</strain>
    </source>
</reference>
<proteinExistence type="predicted"/>
<evidence type="ECO:0000313" key="1">
    <source>
        <dbReference type="EMBL" id="OCF21962.1"/>
    </source>
</evidence>
<dbReference type="KEGG" id="kbi:30213142"/>
<name>A0A1B9FT70_9TREE</name>
<gene>
    <name evidence="1" type="ORF">I302_08743</name>
    <name evidence="2" type="ORF">I302_105461</name>
</gene>
<protein>
    <recommendedName>
        <fullName evidence="4">F-box domain-containing protein</fullName>
    </recommendedName>
</protein>
<evidence type="ECO:0000313" key="3">
    <source>
        <dbReference type="Proteomes" id="UP000092730"/>
    </source>
</evidence>
<reference evidence="1" key="3">
    <citation type="submission" date="2014-01" db="EMBL/GenBank/DDBJ databases">
        <title>Evolution of pathogenesis and genome organization in the Tremellales.</title>
        <authorList>
            <person name="Cuomo C."/>
            <person name="Litvintseva A."/>
            <person name="Heitman J."/>
            <person name="Chen Y."/>
            <person name="Sun S."/>
            <person name="Springer D."/>
            <person name="Dromer F."/>
            <person name="Young S."/>
            <person name="Zeng Q."/>
            <person name="Chapman S."/>
            <person name="Gujja S."/>
            <person name="Saif S."/>
            <person name="Birren B."/>
        </authorList>
    </citation>
    <scope>NUCLEOTIDE SEQUENCE</scope>
    <source>
        <strain evidence="1">CBS 10118</strain>
    </source>
</reference>
<reference evidence="2" key="4">
    <citation type="submission" date="2024-02" db="EMBL/GenBank/DDBJ databases">
        <title>Comparative genomics of Cryptococcus and Kwoniella reveals pathogenesis evolution and contrasting modes of karyotype evolution via chromosome fusion or intercentromeric recombination.</title>
        <authorList>
            <person name="Coelho M.A."/>
            <person name="David-Palma M."/>
            <person name="Shea T."/>
            <person name="Bowers K."/>
            <person name="McGinley-Smith S."/>
            <person name="Mohammad A.W."/>
            <person name="Gnirke A."/>
            <person name="Yurkov A.M."/>
            <person name="Nowrousian M."/>
            <person name="Sun S."/>
            <person name="Cuomo C.A."/>
            <person name="Heitman J."/>
        </authorList>
    </citation>
    <scope>NUCLEOTIDE SEQUENCE</scope>
    <source>
        <strain evidence="2">CBS 10118</strain>
    </source>
</reference>
<dbReference type="RefSeq" id="XP_019043032.1">
    <property type="nucleotide sequence ID" value="XM_019195319.1"/>
</dbReference>
<dbReference type="EMBL" id="KI894026">
    <property type="protein sequence ID" value="OCF21962.1"/>
    <property type="molecule type" value="Genomic_DNA"/>
</dbReference>
<accession>A0A1B9FT70</accession>
<dbReference type="EMBL" id="CP144543">
    <property type="protein sequence ID" value="WVW83440.1"/>
    <property type="molecule type" value="Genomic_DNA"/>
</dbReference>
<dbReference type="GeneID" id="30213142"/>
<dbReference type="OrthoDB" id="2571046at2759"/>
<dbReference type="VEuPathDB" id="FungiDB:I302_08743"/>
<sequence>MSLPLNPYRITTPSQRVAFTSDILIHILRLLPRTSLFATLLTNRFFYAISAELLYDRITIKPKHHKYDKQHRHKYRPNNNPFVEISPFTRFLSQEYTKPFLLSLVHRIDLHTHKQQECLNYRGYVKPLPDLRVLHIAGGERKYEYKDEEYGHLTERFEFCHPSNCPFITRVCTSTPTVIIRELDFKSLMGMEHLEEVILRIRPCQLPDSRPTIPTSELYPYSDGDCKNYNLDRIKLPRSVSKIKIVWWDEKHCFRIDWKFVKEYPGHCTRGPGEKRMYKDCVSCDPLREISGELVPIPRVYTGFRTYEEEEKERSSTLRRRIKDLMRVLGSQTDVGVLEMVNLDRTAQMAVRGATRGLTVERFRVDLETAFREGRRCRFDSNGENKIVDEENSNTNSNSSNGPNLDHIKISYRSINDYYPSFRRGMEYDSAEEEYWRTRLYPSEEIFQLRAELEVMISEGDSTARKEDLEFYSVKQMREEVRAAERWKERRSAQMNRKVRICGRSMGIVSRNSVGR</sequence>
<dbReference type="AlphaFoldDB" id="A0A1B9FT70"/>